<reference evidence="2" key="1">
    <citation type="submission" date="2025-08" db="UniProtKB">
        <authorList>
            <consortium name="RefSeq"/>
        </authorList>
    </citation>
    <scope>IDENTIFICATION</scope>
</reference>
<dbReference type="PaxDb" id="4097-A0A1S3YYV9"/>
<gene>
    <name evidence="2" type="primary">LOC107781135</name>
</gene>
<feature type="region of interest" description="Disordered" evidence="1">
    <location>
        <begin position="1"/>
        <end position="41"/>
    </location>
</feature>
<organism evidence="2">
    <name type="scientific">Nicotiana tabacum</name>
    <name type="common">Common tobacco</name>
    <dbReference type="NCBI Taxonomy" id="4097"/>
    <lineage>
        <taxon>Eukaryota</taxon>
        <taxon>Viridiplantae</taxon>
        <taxon>Streptophyta</taxon>
        <taxon>Embryophyta</taxon>
        <taxon>Tracheophyta</taxon>
        <taxon>Spermatophyta</taxon>
        <taxon>Magnoliopsida</taxon>
        <taxon>eudicotyledons</taxon>
        <taxon>Gunneridae</taxon>
        <taxon>Pentapetalae</taxon>
        <taxon>asterids</taxon>
        <taxon>lamiids</taxon>
        <taxon>Solanales</taxon>
        <taxon>Solanaceae</taxon>
        <taxon>Nicotianoideae</taxon>
        <taxon>Nicotianeae</taxon>
        <taxon>Nicotiana</taxon>
    </lineage>
</organism>
<dbReference type="OrthoDB" id="1098796at2759"/>
<sequence>MLLTMDGEKKRKRTENDEVNGGDRSKHEIENAVKEKEETVVLPPPSEAEVDEFFAILRRMHVAVKYLQKNSQILPIVKAANYDKPVKIDQKGKLVKGG</sequence>
<dbReference type="PANTHER" id="PTHR35735:SF6">
    <property type="entry name" value="NIMIN2C PROTEIN"/>
    <property type="match status" value="1"/>
</dbReference>
<name>A0A1S3YYV9_TOBAC</name>
<evidence type="ECO:0000256" key="1">
    <source>
        <dbReference type="SAM" id="MobiDB-lite"/>
    </source>
</evidence>
<proteinExistence type="predicted"/>
<dbReference type="RefSeq" id="XP_016457270.1">
    <property type="nucleotide sequence ID" value="XM_016601784.1"/>
</dbReference>
<evidence type="ECO:0000313" key="2">
    <source>
        <dbReference type="RefSeq" id="XP_016457270.1"/>
    </source>
</evidence>
<accession>A0A1S3YYV9</accession>
<protein>
    <submittedName>
        <fullName evidence="2">Uncharacterized protein isoform X2</fullName>
    </submittedName>
</protein>
<dbReference type="AlphaFoldDB" id="A0A1S3YYV9"/>
<dbReference type="GO" id="GO:0010112">
    <property type="term" value="P:regulation of systemic acquired resistance"/>
    <property type="evidence" value="ECO:0007669"/>
    <property type="project" value="InterPro"/>
</dbReference>
<dbReference type="InterPro" id="IPR034577">
    <property type="entry name" value="NIMIN-2"/>
</dbReference>
<feature type="compositionally biased region" description="Basic and acidic residues" evidence="1">
    <location>
        <begin position="21"/>
        <end position="39"/>
    </location>
</feature>
<dbReference type="PANTHER" id="PTHR35735">
    <property type="entry name" value="PROTEIN NIM1-INTERACTING 2"/>
    <property type="match status" value="1"/>
</dbReference>